<dbReference type="PROSITE" id="PS50297">
    <property type="entry name" value="ANK_REP_REGION"/>
    <property type="match status" value="3"/>
</dbReference>
<dbReference type="RefSeq" id="WP_147081074.1">
    <property type="nucleotide sequence ID" value="NZ_VOQR01000001.1"/>
</dbReference>
<evidence type="ECO:0000313" key="5">
    <source>
        <dbReference type="Proteomes" id="UP000321250"/>
    </source>
</evidence>
<evidence type="ECO:0000256" key="1">
    <source>
        <dbReference type="ARBA" id="ARBA00022737"/>
    </source>
</evidence>
<dbReference type="Pfam" id="PF13606">
    <property type="entry name" value="Ank_3"/>
    <property type="match status" value="1"/>
</dbReference>
<dbReference type="InterPro" id="IPR036770">
    <property type="entry name" value="Ankyrin_rpt-contain_sf"/>
</dbReference>
<keyword evidence="2 3" id="KW-0040">ANK repeat</keyword>
<sequence>MTDARELPLMERLVELWFDAARMGRDDMVPALLAAGVDIEATDAKGYTALVLASYNGQQSTTALLLKHGAAVDGAHDAQGNTALMGVCFKGYLPIAQTLIDAGADVNRPNGAGQTALMMAALFNRGAIIDLLLANGADAGVTDTAGNTVQTLAIAQGNTELAERFAG</sequence>
<evidence type="ECO:0000313" key="4">
    <source>
        <dbReference type="EMBL" id="TXC70629.1"/>
    </source>
</evidence>
<keyword evidence="1" id="KW-0677">Repeat</keyword>
<keyword evidence="5" id="KW-1185">Reference proteome</keyword>
<feature type="repeat" description="ANK" evidence="3">
    <location>
        <begin position="112"/>
        <end position="144"/>
    </location>
</feature>
<dbReference type="Proteomes" id="UP000321250">
    <property type="component" value="Unassembled WGS sequence"/>
</dbReference>
<evidence type="ECO:0000256" key="3">
    <source>
        <dbReference type="PROSITE-ProRule" id="PRU00023"/>
    </source>
</evidence>
<dbReference type="OrthoDB" id="671583at2"/>
<reference evidence="4 5" key="1">
    <citation type="journal article" date="2013" name="Antonie Van Leeuwenhoek">
        <title>Sphingomonas ginsenosidivorax sp. nov., with the ability to transform ginsenosides.</title>
        <authorList>
            <person name="Jin X.F."/>
            <person name="Kim J.K."/>
            <person name="Liu Q.M."/>
            <person name="Kang M.S."/>
            <person name="He D."/>
            <person name="Jin F.X."/>
            <person name="Kim S.C."/>
            <person name="Im W.T."/>
        </authorList>
    </citation>
    <scope>NUCLEOTIDE SEQUENCE [LARGE SCALE GENOMIC DNA]</scope>
    <source>
        <strain evidence="4 5">KHI67</strain>
    </source>
</reference>
<name>A0A5C6UD54_9SPHN</name>
<dbReference type="PANTHER" id="PTHR24166:SF48">
    <property type="entry name" value="PROTEIN VAPYRIN"/>
    <property type="match status" value="1"/>
</dbReference>
<protein>
    <submittedName>
        <fullName evidence="4">Ankyrin repeat domain-containing protein</fullName>
    </submittedName>
</protein>
<gene>
    <name evidence="4" type="ORF">FSB78_06525</name>
</gene>
<proteinExistence type="predicted"/>
<feature type="repeat" description="ANK" evidence="3">
    <location>
        <begin position="79"/>
        <end position="111"/>
    </location>
</feature>
<dbReference type="AlphaFoldDB" id="A0A5C6UD54"/>
<dbReference type="InterPro" id="IPR002110">
    <property type="entry name" value="Ankyrin_rpt"/>
</dbReference>
<dbReference type="SMART" id="SM00248">
    <property type="entry name" value="ANK"/>
    <property type="match status" value="4"/>
</dbReference>
<dbReference type="SUPFAM" id="SSF48403">
    <property type="entry name" value="Ankyrin repeat"/>
    <property type="match status" value="1"/>
</dbReference>
<dbReference type="InterPro" id="IPR050889">
    <property type="entry name" value="Dendritic_Spine_Reg/Scaffold"/>
</dbReference>
<comment type="caution">
    <text evidence="4">The sequence shown here is derived from an EMBL/GenBank/DDBJ whole genome shotgun (WGS) entry which is preliminary data.</text>
</comment>
<dbReference type="EMBL" id="VOQR01000001">
    <property type="protein sequence ID" value="TXC70629.1"/>
    <property type="molecule type" value="Genomic_DNA"/>
</dbReference>
<dbReference type="Gene3D" id="1.25.40.20">
    <property type="entry name" value="Ankyrin repeat-containing domain"/>
    <property type="match status" value="2"/>
</dbReference>
<organism evidence="4 5">
    <name type="scientific">Sphingomonas ginsenosidivorax</name>
    <dbReference type="NCBI Taxonomy" id="862135"/>
    <lineage>
        <taxon>Bacteria</taxon>
        <taxon>Pseudomonadati</taxon>
        <taxon>Pseudomonadota</taxon>
        <taxon>Alphaproteobacteria</taxon>
        <taxon>Sphingomonadales</taxon>
        <taxon>Sphingomonadaceae</taxon>
        <taxon>Sphingomonas</taxon>
    </lineage>
</organism>
<dbReference type="PANTHER" id="PTHR24166">
    <property type="entry name" value="ROLLING PEBBLES, ISOFORM B"/>
    <property type="match status" value="1"/>
</dbReference>
<dbReference type="PROSITE" id="PS50088">
    <property type="entry name" value="ANK_REPEAT"/>
    <property type="match status" value="3"/>
</dbReference>
<feature type="repeat" description="ANK" evidence="3">
    <location>
        <begin position="45"/>
        <end position="77"/>
    </location>
</feature>
<evidence type="ECO:0000256" key="2">
    <source>
        <dbReference type="ARBA" id="ARBA00023043"/>
    </source>
</evidence>
<accession>A0A5C6UD54</accession>
<dbReference type="Pfam" id="PF12796">
    <property type="entry name" value="Ank_2"/>
    <property type="match status" value="1"/>
</dbReference>